<evidence type="ECO:0000256" key="1">
    <source>
        <dbReference type="SAM" id="SignalP"/>
    </source>
</evidence>
<dbReference type="RefSeq" id="WP_338397535.1">
    <property type="nucleotide sequence ID" value="NZ_AP025292.1"/>
</dbReference>
<evidence type="ECO:0008006" key="4">
    <source>
        <dbReference type="Google" id="ProtNLM"/>
    </source>
</evidence>
<sequence>MTNIWLTALLCSMCFLAFPASAQEQQAPKTGDIQLLNENFSRFRKKGKIHSSIAFSFNTKHAQNQDQLIQQVLDQNKYDFSVEPLVGYFLKDNFSLGFALKYERGINERTIIGDPDDRFLQTASQSYRLTGFMRNYLPLDGKGRFALYNQTNLYYEHGQRLNVTTTDMNISKSVNNYYEVGLGIQPGMVAFITKGFALEVSVGLLGFNLSKEEERINYEEITEVTTSSFDYRLSLLELNIGVALYF</sequence>
<dbReference type="EMBL" id="AP025292">
    <property type="protein sequence ID" value="BDC98186.1"/>
    <property type="molecule type" value="Genomic_DNA"/>
</dbReference>
<accession>A0ABN6LA27</accession>
<name>A0ABN6LA27_9BACT</name>
<gene>
    <name evidence="2" type="ORF">PEPS_04670</name>
</gene>
<keyword evidence="3" id="KW-1185">Reference proteome</keyword>
<evidence type="ECO:0000313" key="3">
    <source>
        <dbReference type="Proteomes" id="UP001354989"/>
    </source>
</evidence>
<reference evidence="2 3" key="1">
    <citation type="submission" date="2021-12" db="EMBL/GenBank/DDBJ databases">
        <title>Genome sequencing of bacteria with rrn-lacking chromosome and rrn-plasmid.</title>
        <authorList>
            <person name="Anda M."/>
            <person name="Iwasaki W."/>
        </authorList>
    </citation>
    <scope>NUCLEOTIDE SEQUENCE [LARGE SCALE GENOMIC DNA]</scope>
    <source>
        <strain evidence="2 3">NBRC 101262</strain>
    </source>
</reference>
<dbReference type="Proteomes" id="UP001354989">
    <property type="component" value="Chromosome"/>
</dbReference>
<keyword evidence="1" id="KW-0732">Signal</keyword>
<feature type="chain" id="PRO_5047513809" description="Outer membrane protein beta-barrel domain-containing protein" evidence="1">
    <location>
        <begin position="23"/>
        <end position="246"/>
    </location>
</feature>
<protein>
    <recommendedName>
        <fullName evidence="4">Outer membrane protein beta-barrel domain-containing protein</fullName>
    </recommendedName>
</protein>
<proteinExistence type="predicted"/>
<feature type="signal peptide" evidence="1">
    <location>
        <begin position="1"/>
        <end position="22"/>
    </location>
</feature>
<organism evidence="2 3">
    <name type="scientific">Persicobacter psychrovividus</name>
    <dbReference type="NCBI Taxonomy" id="387638"/>
    <lineage>
        <taxon>Bacteria</taxon>
        <taxon>Pseudomonadati</taxon>
        <taxon>Bacteroidota</taxon>
        <taxon>Cytophagia</taxon>
        <taxon>Cytophagales</taxon>
        <taxon>Persicobacteraceae</taxon>
        <taxon>Persicobacter</taxon>
    </lineage>
</organism>
<evidence type="ECO:0000313" key="2">
    <source>
        <dbReference type="EMBL" id="BDC98186.1"/>
    </source>
</evidence>